<feature type="compositionally biased region" description="Basic and acidic residues" evidence="1">
    <location>
        <begin position="1"/>
        <end position="17"/>
    </location>
</feature>
<keyword evidence="3" id="KW-1185">Reference proteome</keyword>
<feature type="region of interest" description="Disordered" evidence="1">
    <location>
        <begin position="1"/>
        <end position="28"/>
    </location>
</feature>
<evidence type="ECO:0000256" key="1">
    <source>
        <dbReference type="SAM" id="MobiDB-lite"/>
    </source>
</evidence>
<evidence type="ECO:0000313" key="3">
    <source>
        <dbReference type="Proteomes" id="UP000011617"/>
    </source>
</evidence>
<sequence length="28" mass="3359">MRENHKEKRDHSGRGEKMSNLPDISYNE</sequence>
<reference evidence="2 3" key="1">
    <citation type="journal article" date="2013" name="Genome Announc.">
        <title>Complete Genome Sequence of Wohlfahrtiimonas chitiniclastica Strain SH04, Isolated from Chrysomya megacephala Collected from Pudong International Airport in China.</title>
        <authorList>
            <person name="Cao X.M."/>
            <person name="Chen T."/>
            <person name="Xu L.Z."/>
            <person name="Yao L.S."/>
            <person name="Qi J."/>
            <person name="Zhang X.L."/>
            <person name="Yan Q.L."/>
            <person name="Deng Y.H."/>
            <person name="Guo T.Y."/>
            <person name="Wang J."/>
            <person name="Hu K.X."/>
            <person name="Xu B.L."/>
        </authorList>
    </citation>
    <scope>NUCLEOTIDE SEQUENCE [LARGE SCALE GENOMIC DNA]</scope>
    <source>
        <strain evidence="2 3">SH04</strain>
    </source>
</reference>
<dbReference type="HOGENOM" id="CLU_3413001_0_0_6"/>
<gene>
    <name evidence="2" type="ORF">F387_00222</name>
</gene>
<dbReference type="Proteomes" id="UP000011617">
    <property type="component" value="Unassembled WGS sequence"/>
</dbReference>
<proteinExistence type="predicted"/>
<dbReference type="AlphaFoldDB" id="L8Y1J0"/>
<dbReference type="EMBL" id="AOBV01000002">
    <property type="protein sequence ID" value="ELV08830.1"/>
    <property type="molecule type" value="Genomic_DNA"/>
</dbReference>
<protein>
    <submittedName>
        <fullName evidence="2">Uncharacterized protein</fullName>
    </submittedName>
</protein>
<accession>L8Y1J0</accession>
<evidence type="ECO:0000313" key="2">
    <source>
        <dbReference type="EMBL" id="ELV08830.1"/>
    </source>
</evidence>
<name>L8Y1J0_9GAMM</name>
<organism evidence="2 3">
    <name type="scientific">Wohlfahrtiimonas chitiniclastica SH04</name>
    <dbReference type="NCBI Taxonomy" id="1261130"/>
    <lineage>
        <taxon>Bacteria</taxon>
        <taxon>Pseudomonadati</taxon>
        <taxon>Pseudomonadota</taxon>
        <taxon>Gammaproteobacteria</taxon>
        <taxon>Cardiobacteriales</taxon>
        <taxon>Ignatzschineriaceae</taxon>
        <taxon>Wohlfahrtiimonas</taxon>
    </lineage>
</organism>
<comment type="caution">
    <text evidence="2">The sequence shown here is derived from an EMBL/GenBank/DDBJ whole genome shotgun (WGS) entry which is preliminary data.</text>
</comment>